<accession>A0ABW7QDY1</accession>
<proteinExistence type="predicted"/>
<dbReference type="Proteomes" id="UP001610861">
    <property type="component" value="Unassembled WGS sequence"/>
</dbReference>
<feature type="domain" description="Helix-turn-helix" evidence="1">
    <location>
        <begin position="107"/>
        <end position="155"/>
    </location>
</feature>
<dbReference type="Pfam" id="PF12728">
    <property type="entry name" value="HTH_17"/>
    <property type="match status" value="1"/>
</dbReference>
<keyword evidence="3" id="KW-1185">Reference proteome</keyword>
<dbReference type="NCBIfam" id="TIGR01764">
    <property type="entry name" value="excise"/>
    <property type="match status" value="1"/>
</dbReference>
<name>A0ABW7QDY1_9MICO</name>
<dbReference type="EMBL" id="JBIQWL010000013">
    <property type="protein sequence ID" value="MFH8252856.1"/>
    <property type="molecule type" value="Genomic_DNA"/>
</dbReference>
<gene>
    <name evidence="2" type="ORF">ACH3VR_20995</name>
</gene>
<organism evidence="2 3">
    <name type="scientific">Microbacterium alkaliflavum</name>
    <dbReference type="NCBI Taxonomy" id="3248839"/>
    <lineage>
        <taxon>Bacteria</taxon>
        <taxon>Bacillati</taxon>
        <taxon>Actinomycetota</taxon>
        <taxon>Actinomycetes</taxon>
        <taxon>Micrococcales</taxon>
        <taxon>Microbacteriaceae</taxon>
        <taxon>Microbacterium</taxon>
    </lineage>
</organism>
<dbReference type="RefSeq" id="WP_397558285.1">
    <property type="nucleotide sequence ID" value="NZ_JBIQWL010000013.1"/>
</dbReference>
<dbReference type="InterPro" id="IPR010093">
    <property type="entry name" value="SinI_DNA-bd"/>
</dbReference>
<sequence>MYLQSDHMQLQPDTMASDAVRGCAHHGSGGRMSVLLSNGMVFVEAGLHEQAAELLRHSPDFGTLGFAVTAEDGSTADVPAELSSLLAHVLRGLAGGRVSVATLPEELTTTVAAELVGVSRPTLMKLVQGGELASRQVGSHTRLRTADVLALRRRRARARREALDALRALDDELGAD</sequence>
<dbReference type="InterPro" id="IPR041657">
    <property type="entry name" value="HTH_17"/>
</dbReference>
<protein>
    <submittedName>
        <fullName evidence="2">Helix-turn-helix domain-containing protein</fullName>
    </submittedName>
</protein>
<reference evidence="2 3" key="1">
    <citation type="submission" date="2024-09" db="EMBL/GenBank/DDBJ databases">
        <authorList>
            <person name="Pan X."/>
        </authorList>
    </citation>
    <scope>NUCLEOTIDE SEQUENCE [LARGE SCALE GENOMIC DNA]</scope>
    <source>
        <strain evidence="2 3">B2969</strain>
    </source>
</reference>
<evidence type="ECO:0000259" key="1">
    <source>
        <dbReference type="Pfam" id="PF12728"/>
    </source>
</evidence>
<evidence type="ECO:0000313" key="3">
    <source>
        <dbReference type="Proteomes" id="UP001610861"/>
    </source>
</evidence>
<evidence type="ECO:0000313" key="2">
    <source>
        <dbReference type="EMBL" id="MFH8252856.1"/>
    </source>
</evidence>
<comment type="caution">
    <text evidence="2">The sequence shown here is derived from an EMBL/GenBank/DDBJ whole genome shotgun (WGS) entry which is preliminary data.</text>
</comment>